<evidence type="ECO:0000256" key="2">
    <source>
        <dbReference type="ARBA" id="ARBA00022527"/>
    </source>
</evidence>
<dbReference type="SMART" id="SM00220">
    <property type="entry name" value="S_TKc"/>
    <property type="match status" value="1"/>
</dbReference>
<evidence type="ECO:0000256" key="6">
    <source>
        <dbReference type="ARBA" id="ARBA00022840"/>
    </source>
</evidence>
<dbReference type="InterPro" id="IPR008271">
    <property type="entry name" value="Ser/Thr_kinase_AS"/>
</dbReference>
<keyword evidence="2 8" id="KW-0723">Serine/threonine-protein kinase</keyword>
<evidence type="ECO:0000256" key="4">
    <source>
        <dbReference type="ARBA" id="ARBA00022741"/>
    </source>
</evidence>
<feature type="binding site" evidence="7">
    <location>
        <position position="45"/>
    </location>
    <ligand>
        <name>ATP</name>
        <dbReference type="ChEBI" id="CHEBI:30616"/>
    </ligand>
</feature>
<dbReference type="Proteomes" id="UP001175271">
    <property type="component" value="Unassembled WGS sequence"/>
</dbReference>
<reference evidence="11" key="1">
    <citation type="submission" date="2023-06" db="EMBL/GenBank/DDBJ databases">
        <title>Genomic analysis of the entomopathogenic nematode Steinernema hermaphroditum.</title>
        <authorList>
            <person name="Schwarz E.M."/>
            <person name="Heppert J.K."/>
            <person name="Baniya A."/>
            <person name="Schwartz H.T."/>
            <person name="Tan C.-H."/>
            <person name="Antoshechkin I."/>
            <person name="Sternberg P.W."/>
            <person name="Goodrich-Blair H."/>
            <person name="Dillman A.R."/>
        </authorList>
    </citation>
    <scope>NUCLEOTIDE SEQUENCE</scope>
    <source>
        <strain evidence="11">PS9179</strain>
        <tissue evidence="11">Whole animal</tissue>
    </source>
</reference>
<dbReference type="PROSITE" id="PS50011">
    <property type="entry name" value="PROTEIN_KINASE_DOM"/>
    <property type="match status" value="1"/>
</dbReference>
<dbReference type="Gene3D" id="1.10.510.10">
    <property type="entry name" value="Transferase(Phosphotransferase) domain 1"/>
    <property type="match status" value="1"/>
</dbReference>
<gene>
    <name evidence="11" type="ORF">QR680_011742</name>
</gene>
<dbReference type="CDD" id="cd14017">
    <property type="entry name" value="STKc_TTBK"/>
    <property type="match status" value="1"/>
</dbReference>
<evidence type="ECO:0000313" key="12">
    <source>
        <dbReference type="Proteomes" id="UP001175271"/>
    </source>
</evidence>
<dbReference type="Pfam" id="PF00069">
    <property type="entry name" value="Pkinase"/>
    <property type="match status" value="1"/>
</dbReference>
<feature type="domain" description="Protein kinase" evidence="10">
    <location>
        <begin position="16"/>
        <end position="332"/>
    </location>
</feature>
<dbReference type="SUPFAM" id="SSF56112">
    <property type="entry name" value="Protein kinase-like (PK-like)"/>
    <property type="match status" value="1"/>
</dbReference>
<dbReference type="AlphaFoldDB" id="A0AA39HZK3"/>
<keyword evidence="12" id="KW-1185">Reference proteome</keyword>
<dbReference type="InterPro" id="IPR000719">
    <property type="entry name" value="Prot_kinase_dom"/>
</dbReference>
<evidence type="ECO:0000256" key="5">
    <source>
        <dbReference type="ARBA" id="ARBA00022777"/>
    </source>
</evidence>
<evidence type="ECO:0000256" key="3">
    <source>
        <dbReference type="ARBA" id="ARBA00022679"/>
    </source>
</evidence>
<evidence type="ECO:0000256" key="9">
    <source>
        <dbReference type="SAM" id="MobiDB-lite"/>
    </source>
</evidence>
<evidence type="ECO:0000256" key="8">
    <source>
        <dbReference type="RuleBase" id="RU000304"/>
    </source>
</evidence>
<feature type="region of interest" description="Disordered" evidence="9">
    <location>
        <begin position="308"/>
        <end position="377"/>
    </location>
</feature>
<dbReference type="InterPro" id="IPR047916">
    <property type="entry name" value="TTBK_Asator-like_STKc"/>
</dbReference>
<sequence>MGDLIQLDPGRQVERWTIEKKLGEGAFGAVYRCSDQKTGLIYALKVEGANEQIQLLKMEVFVLSELNKAGGRHFCKIEDKGRVDNFNYVVMTFVGKSLHDLRMQAPGKKFSVGTAISVGIQCLQALEDLHGIGYLHRDVKPANYTIGRAELKELRKVYVLDFGMARKFVHDDGTIKKPRAAAGFRGTVKYAPIACHNQRELCRLDDCETWLYMQVEYTKGSLPWRNLKDMDEIGRMKRNCRGDIPLKQLYGGCPREYIEIMRVIDGGRFFDEPNYQRMYALLRQAMKTMQATEYPYDWERWEEERKKVEETKKKEDENKKKEKEKEMKTGFEDDDKDKDNKDNKKAKVKNDDDGKKKEKEMKTGFEDDDGKDKEKKK</sequence>
<dbReference type="PROSITE" id="PS00108">
    <property type="entry name" value="PROTEIN_KINASE_ST"/>
    <property type="match status" value="1"/>
</dbReference>
<keyword evidence="3" id="KW-0808">Transferase</keyword>
<dbReference type="PROSITE" id="PS00107">
    <property type="entry name" value="PROTEIN_KINASE_ATP"/>
    <property type="match status" value="1"/>
</dbReference>
<evidence type="ECO:0000259" key="10">
    <source>
        <dbReference type="PROSITE" id="PS50011"/>
    </source>
</evidence>
<evidence type="ECO:0000256" key="1">
    <source>
        <dbReference type="ARBA" id="ARBA00012513"/>
    </source>
</evidence>
<keyword evidence="4 7" id="KW-0547">Nucleotide-binding</keyword>
<dbReference type="InterPro" id="IPR017441">
    <property type="entry name" value="Protein_kinase_ATP_BS"/>
</dbReference>
<accession>A0AA39HZK3</accession>
<dbReference type="EMBL" id="JAUCMV010000002">
    <property type="protein sequence ID" value="KAK0415043.1"/>
    <property type="molecule type" value="Genomic_DNA"/>
</dbReference>
<keyword evidence="5" id="KW-0418">Kinase</keyword>
<name>A0AA39HZK3_9BILA</name>
<keyword evidence="6 7" id="KW-0067">ATP-binding</keyword>
<proteinExistence type="inferred from homology"/>
<comment type="similarity">
    <text evidence="8">Belongs to the protein kinase superfamily.</text>
</comment>
<dbReference type="InterPro" id="IPR050235">
    <property type="entry name" value="CK1_Ser-Thr_kinase"/>
</dbReference>
<dbReference type="GO" id="GO:0005524">
    <property type="term" value="F:ATP binding"/>
    <property type="evidence" value="ECO:0007669"/>
    <property type="project" value="UniProtKB-UniRule"/>
</dbReference>
<evidence type="ECO:0000313" key="11">
    <source>
        <dbReference type="EMBL" id="KAK0415043.1"/>
    </source>
</evidence>
<dbReference type="EC" id="2.7.11.1" evidence="1"/>
<comment type="caution">
    <text evidence="11">The sequence shown here is derived from an EMBL/GenBank/DDBJ whole genome shotgun (WGS) entry which is preliminary data.</text>
</comment>
<evidence type="ECO:0000256" key="7">
    <source>
        <dbReference type="PROSITE-ProRule" id="PRU10141"/>
    </source>
</evidence>
<dbReference type="FunFam" id="1.10.510.10:FF:000669">
    <property type="entry name" value="Tau TuBulin Kinase"/>
    <property type="match status" value="1"/>
</dbReference>
<dbReference type="GO" id="GO:0004674">
    <property type="term" value="F:protein serine/threonine kinase activity"/>
    <property type="evidence" value="ECO:0007669"/>
    <property type="project" value="UniProtKB-KW"/>
</dbReference>
<dbReference type="InterPro" id="IPR011009">
    <property type="entry name" value="Kinase-like_dom_sf"/>
</dbReference>
<organism evidence="11 12">
    <name type="scientific">Steinernema hermaphroditum</name>
    <dbReference type="NCBI Taxonomy" id="289476"/>
    <lineage>
        <taxon>Eukaryota</taxon>
        <taxon>Metazoa</taxon>
        <taxon>Ecdysozoa</taxon>
        <taxon>Nematoda</taxon>
        <taxon>Chromadorea</taxon>
        <taxon>Rhabditida</taxon>
        <taxon>Tylenchina</taxon>
        <taxon>Panagrolaimomorpha</taxon>
        <taxon>Strongyloidoidea</taxon>
        <taxon>Steinernematidae</taxon>
        <taxon>Steinernema</taxon>
    </lineage>
</organism>
<dbReference type="PANTHER" id="PTHR11909">
    <property type="entry name" value="CASEIN KINASE-RELATED"/>
    <property type="match status" value="1"/>
</dbReference>
<protein>
    <recommendedName>
        <fullName evidence="1">non-specific serine/threonine protein kinase</fullName>
        <ecNumber evidence="1">2.7.11.1</ecNumber>
    </recommendedName>
</protein>